<dbReference type="SUPFAM" id="SSF52833">
    <property type="entry name" value="Thioredoxin-like"/>
    <property type="match status" value="1"/>
</dbReference>
<evidence type="ECO:0000256" key="4">
    <source>
        <dbReference type="ARBA" id="ARBA00007655"/>
    </source>
</evidence>
<proteinExistence type="inferred from homology"/>
<comment type="subcellular location">
    <subcellularLocation>
        <location evidence="3">Endomembrane system</location>
    </subcellularLocation>
    <subcellularLocation>
        <location evidence="2">Membrane</location>
        <topology evidence="2">Single-pass membrane protein</topology>
    </subcellularLocation>
    <subcellularLocation>
        <location evidence="1">Nucleus</location>
    </subcellularLocation>
</comment>
<dbReference type="InterPro" id="IPR036249">
    <property type="entry name" value="Thioredoxin-like_sf"/>
</dbReference>
<evidence type="ECO:0000256" key="9">
    <source>
        <dbReference type="ARBA" id="ARBA00023242"/>
    </source>
</evidence>
<dbReference type="GO" id="GO:0005634">
    <property type="term" value="C:nucleus"/>
    <property type="evidence" value="ECO:0007669"/>
    <property type="project" value="UniProtKB-SubCell"/>
</dbReference>
<keyword evidence="13" id="KW-1185">Reference proteome</keyword>
<protein>
    <submittedName>
        <fullName evidence="12">Chloride intracellular channel 4-like</fullName>
    </submittedName>
</protein>
<keyword evidence="7" id="KW-1133">Transmembrane helix</keyword>
<evidence type="ECO:0000259" key="11">
    <source>
        <dbReference type="Pfam" id="PF22441"/>
    </source>
</evidence>
<evidence type="ECO:0000256" key="8">
    <source>
        <dbReference type="ARBA" id="ARBA00023136"/>
    </source>
</evidence>
<comment type="similarity">
    <text evidence="4">Belongs to the chloride channel CLIC family.</text>
</comment>
<evidence type="ECO:0000313" key="12">
    <source>
        <dbReference type="EMBL" id="KAI7811850.1"/>
    </source>
</evidence>
<feature type="region of interest" description="Disordered" evidence="10">
    <location>
        <begin position="71"/>
        <end position="109"/>
    </location>
</feature>
<accession>A0A9W7X114</accession>
<keyword evidence="9" id="KW-0539">Nucleus</keyword>
<reference evidence="12" key="1">
    <citation type="submission" date="2021-02" db="EMBL/GenBank/DDBJ databases">
        <title>Comparative genomics reveals that relaxation of natural selection precedes convergent phenotypic evolution of cavefish.</title>
        <authorList>
            <person name="Peng Z."/>
        </authorList>
    </citation>
    <scope>NUCLEOTIDE SEQUENCE</scope>
    <source>
        <tissue evidence="12">Muscle</tissue>
    </source>
</reference>
<dbReference type="AlphaFoldDB" id="A0A9W7X114"/>
<dbReference type="Pfam" id="PF22441">
    <property type="entry name" value="CLIC-like_N"/>
    <property type="match status" value="1"/>
</dbReference>
<evidence type="ECO:0000256" key="2">
    <source>
        <dbReference type="ARBA" id="ARBA00004167"/>
    </source>
</evidence>
<sequence>MRRREASWALGDISTVEFMTFKILFTHMRSWDAGSDGESIGNCPFSQRLFMILWLKGVVFNVTTVDLKSVLPDGGKERERADKNLCSAQGELSSRNKEPKGTTKEKEMG</sequence>
<evidence type="ECO:0000256" key="5">
    <source>
        <dbReference type="ARBA" id="ARBA00022553"/>
    </source>
</evidence>
<evidence type="ECO:0000256" key="10">
    <source>
        <dbReference type="SAM" id="MobiDB-lite"/>
    </source>
</evidence>
<feature type="domain" description="CLIC N-terminal" evidence="11">
    <location>
        <begin position="33"/>
        <end position="69"/>
    </location>
</feature>
<comment type="caution">
    <text evidence="12">The sequence shown here is derived from an EMBL/GenBank/DDBJ whole genome shotgun (WGS) entry which is preliminary data.</text>
</comment>
<dbReference type="Proteomes" id="UP001059041">
    <property type="component" value="Linkage Group LG3"/>
</dbReference>
<organism evidence="12 13">
    <name type="scientific">Triplophysa rosa</name>
    <name type="common">Cave loach</name>
    <dbReference type="NCBI Taxonomy" id="992332"/>
    <lineage>
        <taxon>Eukaryota</taxon>
        <taxon>Metazoa</taxon>
        <taxon>Chordata</taxon>
        <taxon>Craniata</taxon>
        <taxon>Vertebrata</taxon>
        <taxon>Euteleostomi</taxon>
        <taxon>Actinopterygii</taxon>
        <taxon>Neopterygii</taxon>
        <taxon>Teleostei</taxon>
        <taxon>Ostariophysi</taxon>
        <taxon>Cypriniformes</taxon>
        <taxon>Nemacheilidae</taxon>
        <taxon>Triplophysa</taxon>
    </lineage>
</organism>
<dbReference type="GO" id="GO:0016020">
    <property type="term" value="C:membrane"/>
    <property type="evidence" value="ECO:0007669"/>
    <property type="project" value="UniProtKB-SubCell"/>
</dbReference>
<evidence type="ECO:0000256" key="1">
    <source>
        <dbReference type="ARBA" id="ARBA00004123"/>
    </source>
</evidence>
<evidence type="ECO:0000256" key="7">
    <source>
        <dbReference type="ARBA" id="ARBA00022989"/>
    </source>
</evidence>
<dbReference type="Gene3D" id="3.40.30.10">
    <property type="entry name" value="Glutaredoxin"/>
    <property type="match status" value="1"/>
</dbReference>
<keyword evidence="8" id="KW-0472">Membrane</keyword>
<keyword evidence="5" id="KW-0597">Phosphoprotein</keyword>
<feature type="compositionally biased region" description="Basic and acidic residues" evidence="10">
    <location>
        <begin position="74"/>
        <end position="83"/>
    </location>
</feature>
<evidence type="ECO:0000313" key="13">
    <source>
        <dbReference type="Proteomes" id="UP001059041"/>
    </source>
</evidence>
<dbReference type="EMBL" id="JAFHDT010000003">
    <property type="protein sequence ID" value="KAI7811850.1"/>
    <property type="molecule type" value="Genomic_DNA"/>
</dbReference>
<dbReference type="PANTHER" id="PTHR45476:SF5">
    <property type="entry name" value="CHLORIDE INTRACELLULAR CHANNEL 4-RELATED"/>
    <property type="match status" value="1"/>
</dbReference>
<gene>
    <name evidence="12" type="ORF">IRJ41_022119</name>
</gene>
<feature type="compositionally biased region" description="Basic and acidic residues" evidence="10">
    <location>
        <begin position="94"/>
        <end position="109"/>
    </location>
</feature>
<evidence type="ECO:0000256" key="6">
    <source>
        <dbReference type="ARBA" id="ARBA00022692"/>
    </source>
</evidence>
<name>A0A9W7X114_TRIRA</name>
<evidence type="ECO:0000256" key="3">
    <source>
        <dbReference type="ARBA" id="ARBA00004308"/>
    </source>
</evidence>
<dbReference type="InterPro" id="IPR053823">
    <property type="entry name" value="CLIC_N"/>
</dbReference>
<keyword evidence="6" id="KW-0812">Transmembrane</keyword>
<dbReference type="PANTHER" id="PTHR45476">
    <property type="entry name" value="CHLORIDE INTRACELLULAR CHANNEL PROTEIN 6-RELATED"/>
    <property type="match status" value="1"/>
</dbReference>